<sequence>MAQLVIRNLSKKFHIHNKEITALDNINLSINEGTFVTIVGKSGCGKTTLLKILCGLEEKTYGEITTNCKNIGIVFQEPRLMPWLTVEENMQFSLLERNHEQKYLVEKYLKLLDLYSFKDAYPSQISGGMAQRVSLGRTLCYNPDIILMDEPLGALDAFNRRKLQKEIIDLFLREKKTIIFVTHDVEEATFLGQRIVALDQGRMIKDISNNLEYIRKINDIDFLNIKEEILNAILRDVQG</sequence>
<accession>A0A4R2KSY6</accession>
<dbReference type="Proteomes" id="UP000294919">
    <property type="component" value="Unassembled WGS sequence"/>
</dbReference>
<comment type="caution">
    <text evidence="5">The sequence shown here is derived from an EMBL/GenBank/DDBJ whole genome shotgun (WGS) entry which is preliminary data.</text>
</comment>
<dbReference type="PANTHER" id="PTHR42788">
    <property type="entry name" value="TAURINE IMPORT ATP-BINDING PROTEIN-RELATED"/>
    <property type="match status" value="1"/>
</dbReference>
<dbReference type="AlphaFoldDB" id="A0A4R2KSY6"/>
<evidence type="ECO:0000313" key="5">
    <source>
        <dbReference type="EMBL" id="TCO77491.1"/>
    </source>
</evidence>
<dbReference type="GO" id="GO:0016887">
    <property type="term" value="F:ATP hydrolysis activity"/>
    <property type="evidence" value="ECO:0007669"/>
    <property type="project" value="InterPro"/>
</dbReference>
<evidence type="ECO:0000256" key="1">
    <source>
        <dbReference type="ARBA" id="ARBA00022448"/>
    </source>
</evidence>
<dbReference type="InterPro" id="IPR050166">
    <property type="entry name" value="ABC_transporter_ATP-bind"/>
</dbReference>
<dbReference type="GO" id="GO:0005524">
    <property type="term" value="F:ATP binding"/>
    <property type="evidence" value="ECO:0007669"/>
    <property type="project" value="UniProtKB-KW"/>
</dbReference>
<reference evidence="5 6" key="1">
    <citation type="submission" date="2019-03" db="EMBL/GenBank/DDBJ databases">
        <title>Genomic Encyclopedia of Type Strains, Phase IV (KMG-IV): sequencing the most valuable type-strain genomes for metagenomic binning, comparative biology and taxonomic classification.</title>
        <authorList>
            <person name="Goeker M."/>
        </authorList>
    </citation>
    <scope>NUCLEOTIDE SEQUENCE [LARGE SCALE GENOMIC DNA]</scope>
    <source>
        <strain evidence="5 6">DSM 102940</strain>
    </source>
</reference>
<dbReference type="InterPro" id="IPR003439">
    <property type="entry name" value="ABC_transporter-like_ATP-bd"/>
</dbReference>
<dbReference type="RefSeq" id="WP_132244057.1">
    <property type="nucleotide sequence ID" value="NZ_SLWV01000006.1"/>
</dbReference>
<dbReference type="SUPFAM" id="SSF52540">
    <property type="entry name" value="P-loop containing nucleoside triphosphate hydrolases"/>
    <property type="match status" value="1"/>
</dbReference>
<keyword evidence="3 5" id="KW-0067">ATP-binding</keyword>
<dbReference type="OrthoDB" id="9801958at2"/>
<feature type="domain" description="ABC transporter" evidence="4">
    <location>
        <begin position="4"/>
        <end position="225"/>
    </location>
</feature>
<dbReference type="InterPro" id="IPR017871">
    <property type="entry name" value="ABC_transporter-like_CS"/>
</dbReference>
<gene>
    <name evidence="5" type="ORF">EV214_106138</name>
</gene>
<dbReference type="EMBL" id="SLWV01000006">
    <property type="protein sequence ID" value="TCO77491.1"/>
    <property type="molecule type" value="Genomic_DNA"/>
</dbReference>
<evidence type="ECO:0000256" key="3">
    <source>
        <dbReference type="ARBA" id="ARBA00022840"/>
    </source>
</evidence>
<dbReference type="SMART" id="SM00382">
    <property type="entry name" value="AAA"/>
    <property type="match status" value="1"/>
</dbReference>
<evidence type="ECO:0000256" key="2">
    <source>
        <dbReference type="ARBA" id="ARBA00022741"/>
    </source>
</evidence>
<dbReference type="Pfam" id="PF00005">
    <property type="entry name" value="ABC_tran"/>
    <property type="match status" value="1"/>
</dbReference>
<organism evidence="5 6">
    <name type="scientific">Marinisporobacter balticus</name>
    <dbReference type="NCBI Taxonomy" id="2018667"/>
    <lineage>
        <taxon>Bacteria</taxon>
        <taxon>Bacillati</taxon>
        <taxon>Bacillota</taxon>
        <taxon>Clostridia</taxon>
        <taxon>Peptostreptococcales</taxon>
        <taxon>Thermotaleaceae</taxon>
        <taxon>Marinisporobacter</taxon>
    </lineage>
</organism>
<dbReference type="InterPro" id="IPR027417">
    <property type="entry name" value="P-loop_NTPase"/>
</dbReference>
<protein>
    <submittedName>
        <fullName evidence="5">Sulfonate transport system ATP-binding protein</fullName>
    </submittedName>
</protein>
<dbReference type="PROSITE" id="PS50893">
    <property type="entry name" value="ABC_TRANSPORTER_2"/>
    <property type="match status" value="1"/>
</dbReference>
<evidence type="ECO:0000259" key="4">
    <source>
        <dbReference type="PROSITE" id="PS50893"/>
    </source>
</evidence>
<dbReference type="InterPro" id="IPR003593">
    <property type="entry name" value="AAA+_ATPase"/>
</dbReference>
<keyword evidence="1" id="KW-0813">Transport</keyword>
<dbReference type="PANTHER" id="PTHR42788:SF13">
    <property type="entry name" value="ALIPHATIC SULFONATES IMPORT ATP-BINDING PROTEIN SSUB"/>
    <property type="match status" value="1"/>
</dbReference>
<dbReference type="PROSITE" id="PS00211">
    <property type="entry name" value="ABC_TRANSPORTER_1"/>
    <property type="match status" value="1"/>
</dbReference>
<evidence type="ECO:0000313" key="6">
    <source>
        <dbReference type="Proteomes" id="UP000294919"/>
    </source>
</evidence>
<name>A0A4R2KSY6_9FIRM</name>
<dbReference type="Gene3D" id="3.40.50.300">
    <property type="entry name" value="P-loop containing nucleotide triphosphate hydrolases"/>
    <property type="match status" value="1"/>
</dbReference>
<keyword evidence="2" id="KW-0547">Nucleotide-binding</keyword>
<proteinExistence type="predicted"/>
<keyword evidence="6" id="KW-1185">Reference proteome</keyword>